<keyword evidence="2" id="KW-1185">Reference proteome</keyword>
<dbReference type="Proteomes" id="UP000299102">
    <property type="component" value="Unassembled WGS sequence"/>
</dbReference>
<evidence type="ECO:0000313" key="2">
    <source>
        <dbReference type="Proteomes" id="UP000299102"/>
    </source>
</evidence>
<name>A0A4C1YX20_EUMVA</name>
<dbReference type="AlphaFoldDB" id="A0A4C1YX20"/>
<proteinExistence type="predicted"/>
<protein>
    <submittedName>
        <fullName evidence="1">Uncharacterized protein</fullName>
    </submittedName>
</protein>
<reference evidence="1 2" key="1">
    <citation type="journal article" date="2019" name="Commun. Biol.">
        <title>The bagworm genome reveals a unique fibroin gene that provides high tensile strength.</title>
        <authorList>
            <person name="Kono N."/>
            <person name="Nakamura H."/>
            <person name="Ohtoshi R."/>
            <person name="Tomita M."/>
            <person name="Numata K."/>
            <person name="Arakawa K."/>
        </authorList>
    </citation>
    <scope>NUCLEOTIDE SEQUENCE [LARGE SCALE GENOMIC DNA]</scope>
</reference>
<evidence type="ECO:0000313" key="1">
    <source>
        <dbReference type="EMBL" id="GBP80806.1"/>
    </source>
</evidence>
<sequence>MLGIKTPSGRWATNRNNAETSKFFLALQTLSESLCTPLPREHVKLSTLDVSIAVVDGPEPHWAGVGGLRSNTPELK</sequence>
<accession>A0A4C1YX20</accession>
<organism evidence="1 2">
    <name type="scientific">Eumeta variegata</name>
    <name type="common">Bagworm moth</name>
    <name type="synonym">Eumeta japonica</name>
    <dbReference type="NCBI Taxonomy" id="151549"/>
    <lineage>
        <taxon>Eukaryota</taxon>
        <taxon>Metazoa</taxon>
        <taxon>Ecdysozoa</taxon>
        <taxon>Arthropoda</taxon>
        <taxon>Hexapoda</taxon>
        <taxon>Insecta</taxon>
        <taxon>Pterygota</taxon>
        <taxon>Neoptera</taxon>
        <taxon>Endopterygota</taxon>
        <taxon>Lepidoptera</taxon>
        <taxon>Glossata</taxon>
        <taxon>Ditrysia</taxon>
        <taxon>Tineoidea</taxon>
        <taxon>Psychidae</taxon>
        <taxon>Oiketicinae</taxon>
        <taxon>Eumeta</taxon>
    </lineage>
</organism>
<comment type="caution">
    <text evidence="1">The sequence shown here is derived from an EMBL/GenBank/DDBJ whole genome shotgun (WGS) entry which is preliminary data.</text>
</comment>
<dbReference type="EMBL" id="BGZK01001482">
    <property type="protein sequence ID" value="GBP80806.1"/>
    <property type="molecule type" value="Genomic_DNA"/>
</dbReference>
<gene>
    <name evidence="1" type="ORF">EVAR_47292_1</name>
</gene>